<dbReference type="EMBL" id="RKLT01000016">
    <property type="protein sequence ID" value="MBX0297252.1"/>
    <property type="molecule type" value="Genomic_DNA"/>
</dbReference>
<organism evidence="3 4">
    <name type="scientific">Haloarcula nitratireducens</name>
    <dbReference type="NCBI Taxonomy" id="2487749"/>
    <lineage>
        <taxon>Archaea</taxon>
        <taxon>Methanobacteriati</taxon>
        <taxon>Methanobacteriota</taxon>
        <taxon>Stenosarchaea group</taxon>
        <taxon>Halobacteria</taxon>
        <taxon>Halobacteriales</taxon>
        <taxon>Haloarculaceae</taxon>
        <taxon>Haloarcula</taxon>
    </lineage>
</organism>
<feature type="domain" description="Pyrrolo-quinoline quinone repeat" evidence="2">
    <location>
        <begin position="158"/>
        <end position="398"/>
    </location>
</feature>
<sequence length="559" mass="59390">MEKASRRRILQLGGGVGVLALLGIVGNGYLKGSPADTSEPELASPTSPADSTPTPAPLSLSWPQERFDAANTGFDASLSISGLTLSPEWSFYSTEHADSGGPVQRVVTTESRIFTTSPNVNELFAINPSDGSVAWRKPIEHTRGSPTLVDDRVVIGASRIHAFDTASGDVTWTASPAFGTRSTLTESGGMLYGGSSGETKADGGRVYALDGATGTVQWVHRTDARVLSTPAVAAGVVFAATRTGSLLALATDSGDVLWERSLSGGGQGLYSVMVRDKTVLVASDEYRTTVNGETQHTPGFVAAFRTSDGDQRWRVEISDGAMAGLQAQPAVTSTSLIFPIMTRAGYAVRALDLATGERHWQRDIESATFGVVFGESYLYNTNNQLHGLDIQTGAKQWQATVPGIEASATLATCGELLLVMDPEDGIHAFTMDTTSVPTPAATSTPTPMPTATAAPPSTPDPRMPSVTFAYSYDHSNQQLTIQHAGGDAIRDSVTDSLIVERVSANTLTFWASDRFAAHASFPITVGDRLTIAVQPEETIRIAWNSEELKEWPLDEYQVS</sequence>
<dbReference type="PANTHER" id="PTHR34512:SF30">
    <property type="entry name" value="OUTER MEMBRANE PROTEIN ASSEMBLY FACTOR BAMB"/>
    <property type="match status" value="1"/>
</dbReference>
<dbReference type="InterPro" id="IPR011047">
    <property type="entry name" value="Quinoprotein_ADH-like_sf"/>
</dbReference>
<protein>
    <submittedName>
        <fullName evidence="3">PQQ-binding-like beta-propeller repeat protein</fullName>
    </submittedName>
</protein>
<dbReference type="RefSeq" id="WP_220581841.1">
    <property type="nucleotide sequence ID" value="NZ_RKLT01000016.1"/>
</dbReference>
<dbReference type="Gene3D" id="2.130.10.10">
    <property type="entry name" value="YVTN repeat-like/Quinoprotein amine dehydrogenase"/>
    <property type="match status" value="1"/>
</dbReference>
<accession>A0AAW4PJ55</accession>
<dbReference type="PANTHER" id="PTHR34512">
    <property type="entry name" value="CELL SURFACE PROTEIN"/>
    <property type="match status" value="1"/>
</dbReference>
<dbReference type="InterPro" id="IPR015943">
    <property type="entry name" value="WD40/YVTN_repeat-like_dom_sf"/>
</dbReference>
<dbReference type="AlphaFoldDB" id="A0AAW4PJ55"/>
<evidence type="ECO:0000256" key="1">
    <source>
        <dbReference type="SAM" id="MobiDB-lite"/>
    </source>
</evidence>
<evidence type="ECO:0000259" key="2">
    <source>
        <dbReference type="Pfam" id="PF13360"/>
    </source>
</evidence>
<feature type="region of interest" description="Disordered" evidence="1">
    <location>
        <begin position="35"/>
        <end position="61"/>
    </location>
</feature>
<dbReference type="SMART" id="SM00564">
    <property type="entry name" value="PQQ"/>
    <property type="match status" value="7"/>
</dbReference>
<evidence type="ECO:0000313" key="3">
    <source>
        <dbReference type="EMBL" id="MBX0297252.1"/>
    </source>
</evidence>
<dbReference type="InterPro" id="IPR002372">
    <property type="entry name" value="PQQ_rpt_dom"/>
</dbReference>
<feature type="compositionally biased region" description="Low complexity" evidence="1">
    <location>
        <begin position="436"/>
        <end position="455"/>
    </location>
</feature>
<name>A0AAW4PJ55_9EURY</name>
<proteinExistence type="predicted"/>
<dbReference type="Proteomes" id="UP001430455">
    <property type="component" value="Unassembled WGS sequence"/>
</dbReference>
<reference evidence="3 4" key="1">
    <citation type="submission" date="2021-06" db="EMBL/GenBank/DDBJ databases">
        <title>Halomicroarcula sp. a new haloarchaeum isolated from saline soil.</title>
        <authorList>
            <person name="Duran-Viseras A."/>
            <person name="Sanchez-Porro C."/>
            <person name="Ventosa A."/>
        </authorList>
    </citation>
    <scope>NUCLEOTIDE SEQUENCE [LARGE SCALE GENOMIC DNA]</scope>
    <source>
        <strain evidence="3 4">F27</strain>
    </source>
</reference>
<dbReference type="Gene3D" id="2.40.128.630">
    <property type="match status" value="1"/>
</dbReference>
<keyword evidence="4" id="KW-1185">Reference proteome</keyword>
<feature type="compositionally biased region" description="Low complexity" evidence="1">
    <location>
        <begin position="43"/>
        <end position="53"/>
    </location>
</feature>
<comment type="caution">
    <text evidence="3">The sequence shown here is derived from an EMBL/GenBank/DDBJ whole genome shotgun (WGS) entry which is preliminary data.</text>
</comment>
<evidence type="ECO:0000313" key="4">
    <source>
        <dbReference type="Proteomes" id="UP001430455"/>
    </source>
</evidence>
<feature type="region of interest" description="Disordered" evidence="1">
    <location>
        <begin position="436"/>
        <end position="462"/>
    </location>
</feature>
<dbReference type="SUPFAM" id="SSF50998">
    <property type="entry name" value="Quinoprotein alcohol dehydrogenase-like"/>
    <property type="match status" value="2"/>
</dbReference>
<dbReference type="InterPro" id="IPR018391">
    <property type="entry name" value="PQQ_b-propeller_rpt"/>
</dbReference>
<dbReference type="PROSITE" id="PS51318">
    <property type="entry name" value="TAT"/>
    <property type="match status" value="1"/>
</dbReference>
<gene>
    <name evidence="3" type="ORF">EGH23_20450</name>
</gene>
<dbReference type="InterPro" id="IPR006311">
    <property type="entry name" value="TAT_signal"/>
</dbReference>
<dbReference type="Pfam" id="PF13360">
    <property type="entry name" value="PQQ_2"/>
    <property type="match status" value="1"/>
</dbReference>